<dbReference type="RefSeq" id="WP_098177057.1">
    <property type="nucleotide sequence ID" value="NZ_NUEQ01000034.1"/>
</dbReference>
<comment type="similarity">
    <text evidence="1">Belongs to the LysR transcriptional regulatory family.</text>
</comment>
<dbReference type="Pfam" id="PF03466">
    <property type="entry name" value="LysR_substrate"/>
    <property type="match status" value="1"/>
</dbReference>
<protein>
    <submittedName>
        <fullName evidence="6">Transcriptional regulator</fullName>
    </submittedName>
</protein>
<dbReference type="Gene3D" id="3.40.190.10">
    <property type="entry name" value="Periplasmic binding protein-like II"/>
    <property type="match status" value="2"/>
</dbReference>
<keyword evidence="3" id="KW-0238">DNA-binding</keyword>
<evidence type="ECO:0000256" key="4">
    <source>
        <dbReference type="ARBA" id="ARBA00023163"/>
    </source>
</evidence>
<accession>A0AAX0S1K2</accession>
<dbReference type="PANTHER" id="PTHR30126">
    <property type="entry name" value="HTH-TYPE TRANSCRIPTIONAL REGULATOR"/>
    <property type="match status" value="1"/>
</dbReference>
<evidence type="ECO:0000256" key="1">
    <source>
        <dbReference type="ARBA" id="ARBA00009437"/>
    </source>
</evidence>
<dbReference type="Pfam" id="PF00126">
    <property type="entry name" value="HTH_1"/>
    <property type="match status" value="1"/>
</dbReference>
<dbReference type="InterPro" id="IPR005119">
    <property type="entry name" value="LysR_subst-bd"/>
</dbReference>
<dbReference type="PANTHER" id="PTHR30126:SF64">
    <property type="entry name" value="HTH-TYPE TRANSCRIPTIONAL REGULATOR CITR"/>
    <property type="match status" value="1"/>
</dbReference>
<keyword evidence="2" id="KW-0805">Transcription regulation</keyword>
<dbReference type="SUPFAM" id="SSF53850">
    <property type="entry name" value="Periplasmic binding protein-like II"/>
    <property type="match status" value="1"/>
</dbReference>
<dbReference type="InterPro" id="IPR036388">
    <property type="entry name" value="WH-like_DNA-bd_sf"/>
</dbReference>
<dbReference type="InterPro" id="IPR036390">
    <property type="entry name" value="WH_DNA-bd_sf"/>
</dbReference>
<proteinExistence type="inferred from homology"/>
<evidence type="ECO:0000256" key="3">
    <source>
        <dbReference type="ARBA" id="ARBA00023125"/>
    </source>
</evidence>
<evidence type="ECO:0000313" key="7">
    <source>
        <dbReference type="Proteomes" id="UP000220106"/>
    </source>
</evidence>
<comment type="caution">
    <text evidence="6">The sequence shown here is derived from an EMBL/GenBank/DDBJ whole genome shotgun (WGS) entry which is preliminary data.</text>
</comment>
<organism evidence="6 7">
    <name type="scientific">Peribacillus butanolivorans</name>
    <dbReference type="NCBI Taxonomy" id="421767"/>
    <lineage>
        <taxon>Bacteria</taxon>
        <taxon>Bacillati</taxon>
        <taxon>Bacillota</taxon>
        <taxon>Bacilli</taxon>
        <taxon>Bacillales</taxon>
        <taxon>Bacillaceae</taxon>
        <taxon>Peribacillus</taxon>
    </lineage>
</organism>
<keyword evidence="4" id="KW-0804">Transcription</keyword>
<feature type="domain" description="HTH lysR-type" evidence="5">
    <location>
        <begin position="1"/>
        <end position="59"/>
    </location>
</feature>
<name>A0AAX0S1K2_9BACI</name>
<evidence type="ECO:0000256" key="2">
    <source>
        <dbReference type="ARBA" id="ARBA00023015"/>
    </source>
</evidence>
<dbReference type="Proteomes" id="UP000220106">
    <property type="component" value="Unassembled WGS sequence"/>
</dbReference>
<dbReference type="AlphaFoldDB" id="A0AAX0S1K2"/>
<dbReference type="PRINTS" id="PR00039">
    <property type="entry name" value="HTHLYSR"/>
</dbReference>
<dbReference type="EMBL" id="NUEQ01000034">
    <property type="protein sequence ID" value="PEJ30014.1"/>
    <property type="molecule type" value="Genomic_DNA"/>
</dbReference>
<reference evidence="6 7" key="1">
    <citation type="submission" date="2017-09" db="EMBL/GenBank/DDBJ databases">
        <title>Large-scale bioinformatics analysis of Bacillus genomes uncovers conserved roles of natural products in bacterial physiology.</title>
        <authorList>
            <consortium name="Agbiome Team Llc"/>
            <person name="Bleich R.M."/>
            <person name="Kirk G.J."/>
            <person name="Santa Maria K.C."/>
            <person name="Allen S.E."/>
            <person name="Farag S."/>
            <person name="Shank E.A."/>
            <person name="Bowers A."/>
        </authorList>
    </citation>
    <scope>NUCLEOTIDE SEQUENCE [LARGE SCALE GENOMIC DNA]</scope>
    <source>
        <strain evidence="6 7">AFS003229</strain>
    </source>
</reference>
<dbReference type="FunFam" id="1.10.10.10:FF:000001">
    <property type="entry name" value="LysR family transcriptional regulator"/>
    <property type="match status" value="1"/>
</dbReference>
<dbReference type="GO" id="GO:0003700">
    <property type="term" value="F:DNA-binding transcription factor activity"/>
    <property type="evidence" value="ECO:0007669"/>
    <property type="project" value="InterPro"/>
</dbReference>
<dbReference type="PROSITE" id="PS50931">
    <property type="entry name" value="HTH_LYSR"/>
    <property type="match status" value="1"/>
</dbReference>
<evidence type="ECO:0000259" key="5">
    <source>
        <dbReference type="PROSITE" id="PS50931"/>
    </source>
</evidence>
<dbReference type="InterPro" id="IPR000847">
    <property type="entry name" value="LysR_HTH_N"/>
</dbReference>
<gene>
    <name evidence="6" type="ORF">CN689_19655</name>
</gene>
<dbReference type="CDD" id="cd05466">
    <property type="entry name" value="PBP2_LTTR_substrate"/>
    <property type="match status" value="1"/>
</dbReference>
<sequence length="299" mass="35278">MNTLEKMETFIVLAECRSFTEAARRLYCSQPTIGHHINHLEQDFDSRLFHRTGRKVELTKQGEVLLTYAKQILSLVDEASVTIKKVDYFEQTLSVYVSNYIADYFFVELLHQYKEISRKKCIEINSFCYDDLKRSLQDKLTNFAIMPIYPEDYYLMDHYDTSVLFEDELSLIFPNDYLWETRKTLYCRDIHNQTVLLPKSHYLQQYIKSHLRSRQVKVRYLQMSNFELIKKAVKAGHGIAFLPSFAVAEELSKGELVSRPVSGLSIKRKNGLVTRKNTQLTDYEQDFCNKLKQHFLQFV</sequence>
<dbReference type="GO" id="GO:0000976">
    <property type="term" value="F:transcription cis-regulatory region binding"/>
    <property type="evidence" value="ECO:0007669"/>
    <property type="project" value="TreeGrafter"/>
</dbReference>
<dbReference type="SUPFAM" id="SSF46785">
    <property type="entry name" value="Winged helix' DNA-binding domain"/>
    <property type="match status" value="1"/>
</dbReference>
<dbReference type="Gene3D" id="1.10.10.10">
    <property type="entry name" value="Winged helix-like DNA-binding domain superfamily/Winged helix DNA-binding domain"/>
    <property type="match status" value="1"/>
</dbReference>
<evidence type="ECO:0000313" key="6">
    <source>
        <dbReference type="EMBL" id="PEJ30014.1"/>
    </source>
</evidence>